<dbReference type="eggNOG" id="ENOG502TBPZ">
    <property type="taxonomic scope" value="Eukaryota"/>
</dbReference>
<dbReference type="EMBL" id="CH940649">
    <property type="protein sequence ID" value="EDW64444.1"/>
    <property type="molecule type" value="Genomic_DNA"/>
</dbReference>
<keyword evidence="3 10" id="KW-0716">Sensory transduction</keyword>
<evidence type="ECO:0000256" key="10">
    <source>
        <dbReference type="RuleBase" id="RU351113"/>
    </source>
</evidence>
<proteinExistence type="inferred from homology"/>
<dbReference type="GO" id="GO:0005549">
    <property type="term" value="F:odorant binding"/>
    <property type="evidence" value="ECO:0007669"/>
    <property type="project" value="InterPro"/>
</dbReference>
<dbReference type="STRING" id="7244.B4LQI7"/>
<evidence type="ECO:0000256" key="2">
    <source>
        <dbReference type="ARBA" id="ARBA00022475"/>
    </source>
</evidence>
<keyword evidence="7 10" id="KW-0472">Membrane</keyword>
<dbReference type="PANTHER" id="PTHR21137:SF35">
    <property type="entry name" value="ODORANT RECEPTOR 19A-RELATED"/>
    <property type="match status" value="1"/>
</dbReference>
<evidence type="ECO:0000256" key="1">
    <source>
        <dbReference type="ARBA" id="ARBA00004651"/>
    </source>
</evidence>
<organism evidence="11 12">
    <name type="scientific">Drosophila virilis</name>
    <name type="common">Fruit fly</name>
    <dbReference type="NCBI Taxonomy" id="7244"/>
    <lineage>
        <taxon>Eukaryota</taxon>
        <taxon>Metazoa</taxon>
        <taxon>Ecdysozoa</taxon>
        <taxon>Arthropoda</taxon>
        <taxon>Hexapoda</taxon>
        <taxon>Insecta</taxon>
        <taxon>Pterygota</taxon>
        <taxon>Neoptera</taxon>
        <taxon>Endopterygota</taxon>
        <taxon>Diptera</taxon>
        <taxon>Brachycera</taxon>
        <taxon>Muscomorpha</taxon>
        <taxon>Ephydroidea</taxon>
        <taxon>Drosophilidae</taxon>
        <taxon>Drosophila</taxon>
    </lineage>
</organism>
<evidence type="ECO:0000256" key="7">
    <source>
        <dbReference type="ARBA" id="ARBA00023136"/>
    </source>
</evidence>
<comment type="subcellular location">
    <subcellularLocation>
        <location evidence="1 10">Cell membrane</location>
        <topology evidence="1 10">Multi-pass membrane protein</topology>
    </subcellularLocation>
</comment>
<dbReference type="KEGG" id="dvi:6627555"/>
<dbReference type="OrthoDB" id="5846619at2759"/>
<comment type="similarity">
    <text evidence="10">Belongs to the insect chemoreceptor superfamily. Heteromeric odorant receptor channel (TC 1.A.69) family.</text>
</comment>
<dbReference type="InParanoid" id="B4LQI7"/>
<feature type="transmembrane region" description="Helical" evidence="10">
    <location>
        <begin position="127"/>
        <end position="149"/>
    </location>
</feature>
<keyword evidence="5 10" id="KW-0552">Olfaction</keyword>
<keyword evidence="6 10" id="KW-1133">Transmembrane helix</keyword>
<reference evidence="11 12" key="1">
    <citation type="journal article" date="2007" name="Nature">
        <title>Evolution of genes and genomes on the Drosophila phylogeny.</title>
        <authorList>
            <consortium name="Drosophila 12 Genomes Consortium"/>
            <person name="Clark A.G."/>
            <person name="Eisen M.B."/>
            <person name="Smith D.R."/>
            <person name="Bergman C.M."/>
            <person name="Oliver B."/>
            <person name="Markow T.A."/>
            <person name="Kaufman T.C."/>
            <person name="Kellis M."/>
            <person name="Gelbart W."/>
            <person name="Iyer V.N."/>
            <person name="Pollard D.A."/>
            <person name="Sackton T.B."/>
            <person name="Larracuente A.M."/>
            <person name="Singh N.D."/>
            <person name="Abad J.P."/>
            <person name="Abt D.N."/>
            <person name="Adryan B."/>
            <person name="Aguade M."/>
            <person name="Akashi H."/>
            <person name="Anderson W.W."/>
            <person name="Aquadro C.F."/>
            <person name="Ardell D.H."/>
            <person name="Arguello R."/>
            <person name="Artieri C.G."/>
            <person name="Barbash D.A."/>
            <person name="Barker D."/>
            <person name="Barsanti P."/>
            <person name="Batterham P."/>
            <person name="Batzoglou S."/>
            <person name="Begun D."/>
            <person name="Bhutkar A."/>
            <person name="Blanco E."/>
            <person name="Bosak S.A."/>
            <person name="Bradley R.K."/>
            <person name="Brand A.D."/>
            <person name="Brent M.R."/>
            <person name="Brooks A.N."/>
            <person name="Brown R.H."/>
            <person name="Butlin R.K."/>
            <person name="Caggese C."/>
            <person name="Calvi B.R."/>
            <person name="Bernardo de Carvalho A."/>
            <person name="Caspi A."/>
            <person name="Castrezana S."/>
            <person name="Celniker S.E."/>
            <person name="Chang J.L."/>
            <person name="Chapple C."/>
            <person name="Chatterji S."/>
            <person name="Chinwalla A."/>
            <person name="Civetta A."/>
            <person name="Clifton S.W."/>
            <person name="Comeron J.M."/>
            <person name="Costello J.C."/>
            <person name="Coyne J.A."/>
            <person name="Daub J."/>
            <person name="David R.G."/>
            <person name="Delcher A.L."/>
            <person name="Delehaunty K."/>
            <person name="Do C.B."/>
            <person name="Ebling H."/>
            <person name="Edwards K."/>
            <person name="Eickbush T."/>
            <person name="Evans J.D."/>
            <person name="Filipski A."/>
            <person name="Findeiss S."/>
            <person name="Freyhult E."/>
            <person name="Fulton L."/>
            <person name="Fulton R."/>
            <person name="Garcia A.C."/>
            <person name="Gardiner A."/>
            <person name="Garfield D.A."/>
            <person name="Garvin B.E."/>
            <person name="Gibson G."/>
            <person name="Gilbert D."/>
            <person name="Gnerre S."/>
            <person name="Godfrey J."/>
            <person name="Good R."/>
            <person name="Gotea V."/>
            <person name="Gravely B."/>
            <person name="Greenberg A.J."/>
            <person name="Griffiths-Jones S."/>
            <person name="Gross S."/>
            <person name="Guigo R."/>
            <person name="Gustafson E.A."/>
            <person name="Haerty W."/>
            <person name="Hahn M.W."/>
            <person name="Halligan D.L."/>
            <person name="Halpern A.L."/>
            <person name="Halter G.M."/>
            <person name="Han M.V."/>
            <person name="Heger A."/>
            <person name="Hillier L."/>
            <person name="Hinrichs A.S."/>
            <person name="Holmes I."/>
            <person name="Hoskins R.A."/>
            <person name="Hubisz M.J."/>
            <person name="Hultmark D."/>
            <person name="Huntley M.A."/>
            <person name="Jaffe D.B."/>
            <person name="Jagadeeshan S."/>
            <person name="Jeck W.R."/>
            <person name="Johnson J."/>
            <person name="Jones C.D."/>
            <person name="Jordan W.C."/>
            <person name="Karpen G.H."/>
            <person name="Kataoka E."/>
            <person name="Keightley P.D."/>
            <person name="Kheradpour P."/>
            <person name="Kirkness E.F."/>
            <person name="Koerich L.B."/>
            <person name="Kristiansen K."/>
            <person name="Kudrna D."/>
            <person name="Kulathinal R.J."/>
            <person name="Kumar S."/>
            <person name="Kwok R."/>
            <person name="Lander E."/>
            <person name="Langley C.H."/>
            <person name="Lapoint R."/>
            <person name="Lazzaro B.P."/>
            <person name="Lee S.J."/>
            <person name="Levesque L."/>
            <person name="Li R."/>
            <person name="Lin C.F."/>
            <person name="Lin M.F."/>
            <person name="Lindblad-Toh K."/>
            <person name="Llopart A."/>
            <person name="Long M."/>
            <person name="Low L."/>
            <person name="Lozovsky E."/>
            <person name="Lu J."/>
            <person name="Luo M."/>
            <person name="Machado C.A."/>
            <person name="Makalowski W."/>
            <person name="Marzo M."/>
            <person name="Matsuda M."/>
            <person name="Matzkin L."/>
            <person name="McAllister B."/>
            <person name="McBride C.S."/>
            <person name="McKernan B."/>
            <person name="McKernan K."/>
            <person name="Mendez-Lago M."/>
            <person name="Minx P."/>
            <person name="Mollenhauer M.U."/>
            <person name="Montooth K."/>
            <person name="Mount S.M."/>
            <person name="Mu X."/>
            <person name="Myers E."/>
            <person name="Negre B."/>
            <person name="Newfeld S."/>
            <person name="Nielsen R."/>
            <person name="Noor M.A."/>
            <person name="O'Grady P."/>
            <person name="Pachter L."/>
            <person name="Papaceit M."/>
            <person name="Parisi M.J."/>
            <person name="Parisi M."/>
            <person name="Parts L."/>
            <person name="Pedersen J.S."/>
            <person name="Pesole G."/>
            <person name="Phillippy A.M."/>
            <person name="Ponting C.P."/>
            <person name="Pop M."/>
            <person name="Porcelli D."/>
            <person name="Powell J.R."/>
            <person name="Prohaska S."/>
            <person name="Pruitt K."/>
            <person name="Puig M."/>
            <person name="Quesneville H."/>
            <person name="Ram K.R."/>
            <person name="Rand D."/>
            <person name="Rasmussen M.D."/>
            <person name="Reed L.K."/>
            <person name="Reenan R."/>
            <person name="Reily A."/>
            <person name="Remington K.A."/>
            <person name="Rieger T.T."/>
            <person name="Ritchie M.G."/>
            <person name="Robin C."/>
            <person name="Rogers Y.H."/>
            <person name="Rohde C."/>
            <person name="Rozas J."/>
            <person name="Rubenfield M.J."/>
            <person name="Ruiz A."/>
            <person name="Russo S."/>
            <person name="Salzberg S.L."/>
            <person name="Sanchez-Gracia A."/>
            <person name="Saranga D.J."/>
            <person name="Sato H."/>
            <person name="Schaeffer S.W."/>
            <person name="Schatz M.C."/>
            <person name="Schlenke T."/>
            <person name="Schwartz R."/>
            <person name="Segarra C."/>
            <person name="Singh R.S."/>
            <person name="Sirot L."/>
            <person name="Sirota M."/>
            <person name="Sisneros N.B."/>
            <person name="Smith C.D."/>
            <person name="Smith T.F."/>
            <person name="Spieth J."/>
            <person name="Stage D.E."/>
            <person name="Stark A."/>
            <person name="Stephan W."/>
            <person name="Strausberg R.L."/>
            <person name="Strempel S."/>
            <person name="Sturgill D."/>
            <person name="Sutton G."/>
            <person name="Sutton G.G."/>
            <person name="Tao W."/>
            <person name="Teichmann S."/>
            <person name="Tobari Y.N."/>
            <person name="Tomimura Y."/>
            <person name="Tsolas J.M."/>
            <person name="Valente V.L."/>
            <person name="Venter E."/>
            <person name="Venter J.C."/>
            <person name="Vicario S."/>
            <person name="Vieira F.G."/>
            <person name="Vilella A.J."/>
            <person name="Villasante A."/>
            <person name="Walenz B."/>
            <person name="Wang J."/>
            <person name="Wasserman M."/>
            <person name="Watts T."/>
            <person name="Wilson D."/>
            <person name="Wilson R.K."/>
            <person name="Wing R.A."/>
            <person name="Wolfner M.F."/>
            <person name="Wong A."/>
            <person name="Wong G.K."/>
            <person name="Wu C.I."/>
            <person name="Wu G."/>
            <person name="Yamamoto D."/>
            <person name="Yang H.P."/>
            <person name="Yang S.P."/>
            <person name="Yorke J.A."/>
            <person name="Yoshida K."/>
            <person name="Zdobnov E."/>
            <person name="Zhang P."/>
            <person name="Zhang Y."/>
            <person name="Zimin A.V."/>
            <person name="Baldwin J."/>
            <person name="Abdouelleil A."/>
            <person name="Abdulkadir J."/>
            <person name="Abebe A."/>
            <person name="Abera B."/>
            <person name="Abreu J."/>
            <person name="Acer S.C."/>
            <person name="Aftuck L."/>
            <person name="Alexander A."/>
            <person name="An P."/>
            <person name="Anderson E."/>
            <person name="Anderson S."/>
            <person name="Arachi H."/>
            <person name="Azer M."/>
            <person name="Bachantsang P."/>
            <person name="Barry A."/>
            <person name="Bayul T."/>
            <person name="Berlin A."/>
            <person name="Bessette D."/>
            <person name="Bloom T."/>
            <person name="Blye J."/>
            <person name="Boguslavskiy L."/>
            <person name="Bonnet C."/>
            <person name="Boukhgalter B."/>
            <person name="Bourzgui I."/>
            <person name="Brown A."/>
            <person name="Cahill P."/>
            <person name="Channer S."/>
            <person name="Cheshatsang Y."/>
            <person name="Chuda L."/>
            <person name="Citroen M."/>
            <person name="Collymore A."/>
            <person name="Cooke P."/>
            <person name="Costello M."/>
            <person name="D'Aco K."/>
            <person name="Daza R."/>
            <person name="De Haan G."/>
            <person name="DeGray S."/>
            <person name="DeMaso C."/>
            <person name="Dhargay N."/>
            <person name="Dooley K."/>
            <person name="Dooley E."/>
            <person name="Doricent M."/>
            <person name="Dorje P."/>
            <person name="Dorjee K."/>
            <person name="Dupes A."/>
            <person name="Elong R."/>
            <person name="Falk J."/>
            <person name="Farina A."/>
            <person name="Faro S."/>
            <person name="Ferguson D."/>
            <person name="Fisher S."/>
            <person name="Foley C.D."/>
            <person name="Franke A."/>
            <person name="Friedrich D."/>
            <person name="Gadbois L."/>
            <person name="Gearin G."/>
            <person name="Gearin C.R."/>
            <person name="Giannoukos G."/>
            <person name="Goode T."/>
            <person name="Graham J."/>
            <person name="Grandbois E."/>
            <person name="Grewal S."/>
            <person name="Gyaltsen K."/>
            <person name="Hafez N."/>
            <person name="Hagos B."/>
            <person name="Hall J."/>
            <person name="Henson C."/>
            <person name="Hollinger A."/>
            <person name="Honan T."/>
            <person name="Huard M.D."/>
            <person name="Hughes L."/>
            <person name="Hurhula B."/>
            <person name="Husby M.E."/>
            <person name="Kamat A."/>
            <person name="Kanga B."/>
            <person name="Kashin S."/>
            <person name="Khazanovich D."/>
            <person name="Kisner P."/>
            <person name="Lance K."/>
            <person name="Lara M."/>
            <person name="Lee W."/>
            <person name="Lennon N."/>
            <person name="Letendre F."/>
            <person name="LeVine R."/>
            <person name="Lipovsky A."/>
            <person name="Liu X."/>
            <person name="Liu J."/>
            <person name="Liu S."/>
            <person name="Lokyitsang T."/>
            <person name="Lokyitsang Y."/>
            <person name="Lubonja R."/>
            <person name="Lui A."/>
            <person name="MacDonald P."/>
            <person name="Magnisalis V."/>
            <person name="Maru K."/>
            <person name="Matthews C."/>
            <person name="McCusker W."/>
            <person name="McDonough S."/>
            <person name="Mehta T."/>
            <person name="Meldrim J."/>
            <person name="Meneus L."/>
            <person name="Mihai O."/>
            <person name="Mihalev A."/>
            <person name="Mihova T."/>
            <person name="Mittelman R."/>
            <person name="Mlenga V."/>
            <person name="Montmayeur A."/>
            <person name="Mulrain L."/>
            <person name="Navidi A."/>
            <person name="Naylor J."/>
            <person name="Negash T."/>
            <person name="Nguyen T."/>
            <person name="Nguyen N."/>
            <person name="Nicol R."/>
            <person name="Norbu C."/>
            <person name="Norbu N."/>
            <person name="Novod N."/>
            <person name="O'Neill B."/>
            <person name="Osman S."/>
            <person name="Markiewicz E."/>
            <person name="Oyono O.L."/>
            <person name="Patti C."/>
            <person name="Phunkhang P."/>
            <person name="Pierre F."/>
            <person name="Priest M."/>
            <person name="Raghuraman S."/>
            <person name="Rege F."/>
            <person name="Reyes R."/>
            <person name="Rise C."/>
            <person name="Rogov P."/>
            <person name="Ross K."/>
            <person name="Ryan E."/>
            <person name="Settipalli S."/>
            <person name="Shea T."/>
            <person name="Sherpa N."/>
            <person name="Shi L."/>
            <person name="Shih D."/>
            <person name="Sparrow T."/>
            <person name="Spaulding J."/>
            <person name="Stalker J."/>
            <person name="Stange-Thomann N."/>
            <person name="Stavropoulos S."/>
            <person name="Stone C."/>
            <person name="Strader C."/>
            <person name="Tesfaye S."/>
            <person name="Thomson T."/>
            <person name="Thoulutsang Y."/>
            <person name="Thoulutsang D."/>
            <person name="Topham K."/>
            <person name="Topping I."/>
            <person name="Tsamla T."/>
            <person name="Vassiliev H."/>
            <person name="Vo A."/>
            <person name="Wangchuk T."/>
            <person name="Wangdi T."/>
            <person name="Weiand M."/>
            <person name="Wilkinson J."/>
            <person name="Wilson A."/>
            <person name="Yadav S."/>
            <person name="Young G."/>
            <person name="Yu Q."/>
            <person name="Zembek L."/>
            <person name="Zhong D."/>
            <person name="Zimmer A."/>
            <person name="Zwirko Z."/>
            <person name="Jaffe D.B."/>
            <person name="Alvarez P."/>
            <person name="Brockman W."/>
            <person name="Butler J."/>
            <person name="Chin C."/>
            <person name="Gnerre S."/>
            <person name="Grabherr M."/>
            <person name="Kleber M."/>
            <person name="Mauceli E."/>
            <person name="MacCallum I."/>
        </authorList>
    </citation>
    <scope>NUCLEOTIDE SEQUENCE [LARGE SCALE GENOMIC DNA]</scope>
    <source>
        <strain evidence="12">Tucson 15010-1051.87</strain>
    </source>
</reference>
<evidence type="ECO:0000256" key="6">
    <source>
        <dbReference type="ARBA" id="ARBA00022989"/>
    </source>
</evidence>
<evidence type="ECO:0000313" key="12">
    <source>
        <dbReference type="Proteomes" id="UP000008792"/>
    </source>
</evidence>
<evidence type="ECO:0000256" key="3">
    <source>
        <dbReference type="ARBA" id="ARBA00022606"/>
    </source>
</evidence>
<dbReference type="HOGENOM" id="CLU_033399_8_1_1"/>
<comment type="caution">
    <text evidence="10">Lacks conserved residue(s) required for the propagation of feature annotation.</text>
</comment>
<dbReference type="PhylomeDB" id="B4LQI7"/>
<protein>
    <recommendedName>
        <fullName evidence="10">Odorant receptor</fullName>
    </recommendedName>
</protein>
<keyword evidence="9 10" id="KW-0807">Transducer</keyword>
<dbReference type="PANTHER" id="PTHR21137">
    <property type="entry name" value="ODORANT RECEPTOR"/>
    <property type="match status" value="1"/>
</dbReference>
<dbReference type="GO" id="GO:0004984">
    <property type="term" value="F:olfactory receptor activity"/>
    <property type="evidence" value="ECO:0007669"/>
    <property type="project" value="InterPro"/>
</dbReference>
<name>B4LQI7_DROVI</name>
<sequence>MLIDSTRAYRPIWFCFRVLAPTFFGARSRTVYVYLVLIHLLITLMFPLHLLLGLLLPATPAELFKNLTMSIICVGCSLKHIMQICQLPNMMEIKALLLQLDNCVQMGEEHHFYQNTLQSQVHRITRCIYISYAIVYVLFVPGVILALSAEPRELLYVSWLPFNWRRNGLSYGLAFGYQFLCVLAECMQGLTNDIFTPLTLCYVSGHIHLFAIRMSHLGFHQIPEIPTYQQLRSCFDDYRLLIRIYQLTKDTISPVQLIQVVFCGANLCIVVFYVIFFVRDTASLMYNAVFFTVICLQLFPSCYFASVVAEEAQRLPYAIFSSNWYEQSHQHRRNILIFIQMTLRLAKQPMMAGGLIELNLNTFFSTLKMAYSLFAVVARVKIN</sequence>
<keyword evidence="4 10" id="KW-0812">Transmembrane</keyword>
<dbReference type="AlphaFoldDB" id="B4LQI7"/>
<dbReference type="Proteomes" id="UP000008792">
    <property type="component" value="Unassembled WGS sequence"/>
</dbReference>
<feature type="transmembrane region" description="Helical" evidence="10">
    <location>
        <begin position="257"/>
        <end position="278"/>
    </location>
</feature>
<dbReference type="GO" id="GO:0007165">
    <property type="term" value="P:signal transduction"/>
    <property type="evidence" value="ECO:0007669"/>
    <property type="project" value="UniProtKB-KW"/>
</dbReference>
<keyword evidence="12" id="KW-1185">Reference proteome</keyword>
<feature type="transmembrane region" description="Helical" evidence="10">
    <location>
        <begin position="169"/>
        <end position="187"/>
    </location>
</feature>
<dbReference type="OMA" id="AIFSSRW"/>
<feature type="transmembrane region" description="Helical" evidence="10">
    <location>
        <begin position="284"/>
        <end position="305"/>
    </location>
</feature>
<keyword evidence="2" id="KW-1003">Cell membrane</keyword>
<dbReference type="GO" id="GO:0005886">
    <property type="term" value="C:plasma membrane"/>
    <property type="evidence" value="ECO:0007669"/>
    <property type="project" value="UniProtKB-SubCell"/>
</dbReference>
<evidence type="ECO:0000256" key="4">
    <source>
        <dbReference type="ARBA" id="ARBA00022692"/>
    </source>
</evidence>
<accession>B4LQI7</accession>
<keyword evidence="8 10" id="KW-0675">Receptor</keyword>
<evidence type="ECO:0000313" key="11">
    <source>
        <dbReference type="EMBL" id="EDW64444.1"/>
    </source>
</evidence>
<evidence type="ECO:0000256" key="9">
    <source>
        <dbReference type="ARBA" id="ARBA00023224"/>
    </source>
</evidence>
<dbReference type="FunCoup" id="B4LQI7">
    <property type="interactions" value="32"/>
</dbReference>
<gene>
    <name evidence="11" type="primary">Dvir\GJ22509</name>
    <name evidence="11" type="ORF">Dvir_GJ22509</name>
</gene>
<feature type="transmembrane region" description="Helical" evidence="10">
    <location>
        <begin position="31"/>
        <end position="57"/>
    </location>
</feature>
<evidence type="ECO:0000256" key="8">
    <source>
        <dbReference type="ARBA" id="ARBA00023170"/>
    </source>
</evidence>
<dbReference type="InterPro" id="IPR004117">
    <property type="entry name" value="7tm6_olfct_rcpt"/>
</dbReference>
<evidence type="ECO:0000256" key="5">
    <source>
        <dbReference type="ARBA" id="ARBA00022725"/>
    </source>
</evidence>
<dbReference type="Pfam" id="PF02949">
    <property type="entry name" value="7tm_6"/>
    <property type="match status" value="1"/>
</dbReference>